<keyword evidence="1" id="KW-1133">Transmembrane helix</keyword>
<dbReference type="Gene3D" id="3.40.50.1820">
    <property type="entry name" value="alpha/beta hydrolase"/>
    <property type="match status" value="1"/>
</dbReference>
<dbReference type="GO" id="GO:0016787">
    <property type="term" value="F:hydrolase activity"/>
    <property type="evidence" value="ECO:0007669"/>
    <property type="project" value="UniProtKB-KW"/>
</dbReference>
<dbReference type="AlphaFoldDB" id="A0A837REE4"/>
<dbReference type="GeneID" id="49394724"/>
<keyword evidence="2" id="KW-0378">Hydrolase</keyword>
<keyword evidence="1" id="KW-0812">Transmembrane</keyword>
<dbReference type="RefSeq" id="WP_050339549.1">
    <property type="nucleotide sequence ID" value="NZ_AZCU01000004.1"/>
</dbReference>
<dbReference type="InterPro" id="IPR010315">
    <property type="entry name" value="DUF915_hydro-like"/>
</dbReference>
<reference evidence="2 3" key="1">
    <citation type="journal article" date="2015" name="Genome Announc.">
        <title>Expanding the biotechnology potential of lactobacilli through comparative genomics of 213 strains and associated genera.</title>
        <authorList>
            <person name="Sun Z."/>
            <person name="Harris H.M."/>
            <person name="McCann A."/>
            <person name="Guo C."/>
            <person name="Argimon S."/>
            <person name="Zhang W."/>
            <person name="Yang X."/>
            <person name="Jeffery I.B."/>
            <person name="Cooney J.C."/>
            <person name="Kagawa T.F."/>
            <person name="Liu W."/>
            <person name="Song Y."/>
            <person name="Salvetti E."/>
            <person name="Wrobel A."/>
            <person name="Rasinkangas P."/>
            <person name="Parkhill J."/>
            <person name="Rea M.C."/>
            <person name="O'Sullivan O."/>
            <person name="Ritari J."/>
            <person name="Douillard F.P."/>
            <person name="Paul Ross R."/>
            <person name="Yang R."/>
            <person name="Briner A.E."/>
            <person name="Felis G.E."/>
            <person name="de Vos W.M."/>
            <person name="Barrangou R."/>
            <person name="Klaenhammer T.R."/>
            <person name="Caufield P.W."/>
            <person name="Cui Y."/>
            <person name="Zhang H."/>
            <person name="O'Toole P.W."/>
        </authorList>
    </citation>
    <scope>NUCLEOTIDE SEQUENCE [LARGE SCALE GENOMIC DNA]</scope>
    <source>
        <strain evidence="2 3">DSM 20314</strain>
    </source>
</reference>
<dbReference type="EMBL" id="AZCU01000004">
    <property type="protein sequence ID" value="KRK26061.1"/>
    <property type="molecule type" value="Genomic_DNA"/>
</dbReference>
<organism evidence="2 3">
    <name type="scientific">Lactiplantibacillus pentosus DSM 20314</name>
    <dbReference type="NCBI Taxonomy" id="1423791"/>
    <lineage>
        <taxon>Bacteria</taxon>
        <taxon>Bacillati</taxon>
        <taxon>Bacillota</taxon>
        <taxon>Bacilli</taxon>
        <taxon>Lactobacillales</taxon>
        <taxon>Lactobacillaceae</taxon>
        <taxon>Lactiplantibacillus</taxon>
    </lineage>
</organism>
<dbReference type="SUPFAM" id="SSF53474">
    <property type="entry name" value="alpha/beta-Hydrolases"/>
    <property type="match status" value="1"/>
</dbReference>
<proteinExistence type="predicted"/>
<dbReference type="Proteomes" id="UP000051020">
    <property type="component" value="Unassembled WGS sequence"/>
</dbReference>
<name>A0A837REE4_LACPE</name>
<feature type="transmembrane region" description="Helical" evidence="1">
    <location>
        <begin position="6"/>
        <end position="25"/>
    </location>
</feature>
<evidence type="ECO:0000313" key="2">
    <source>
        <dbReference type="EMBL" id="KRK26061.1"/>
    </source>
</evidence>
<dbReference type="Pfam" id="PF06028">
    <property type="entry name" value="DUF915"/>
    <property type="match status" value="2"/>
</dbReference>
<evidence type="ECO:0000256" key="1">
    <source>
        <dbReference type="SAM" id="Phobius"/>
    </source>
</evidence>
<sequence>MRHNKIIKVMAVISATLIVCLGTYWQHRLMPLKKAQVNQTSIPTIFVGGDYARAFSTAGFVHRLTAAHLMTKGLIVHVSQSGHVSVQQFAPLKANPTIQVIFADNHHAKRQARQFATVIAVLAKRYHVTRYNAVGHSSGGNIIFDYLTANIDHPAKINKFVTIGSTYPGVTRKTLQQLPTRFPVLNIGGQIWRTDGDGGVKLQSVLKFSQQLRAAGWHPQTTIIHGSPLTAEHSMLHINPQVDLRLIQFLYGVIN</sequence>
<comment type="caution">
    <text evidence="2">The sequence shown here is derived from an EMBL/GenBank/DDBJ whole genome shotgun (WGS) entry which is preliminary data.</text>
</comment>
<evidence type="ECO:0000313" key="3">
    <source>
        <dbReference type="Proteomes" id="UP000051020"/>
    </source>
</evidence>
<accession>A0A837REE4</accession>
<dbReference type="InterPro" id="IPR029058">
    <property type="entry name" value="AB_hydrolase_fold"/>
</dbReference>
<keyword evidence="1" id="KW-0472">Membrane</keyword>
<gene>
    <name evidence="2" type="ORF">FD24_GL002397</name>
</gene>
<protein>
    <submittedName>
        <fullName evidence="2">Cell surface hydrolase, membrane-bound</fullName>
    </submittedName>
</protein>